<reference evidence="3" key="1">
    <citation type="submission" date="1999-07" db="EMBL/GenBank/DDBJ databases">
        <authorList>
            <person name="Genoscope"/>
        </authorList>
    </citation>
    <scope>NUCLEOTIDE SEQUENCE</scope>
    <source>
        <strain evidence="3">Orsay</strain>
    </source>
</reference>
<dbReference type="eggNOG" id="arCOG03796">
    <property type="taxonomic scope" value="Archaea"/>
</dbReference>
<sequence>MNISEAIVFLGLLYFLVSLLVRIRKFSGSIKRFALIIIVLLGIDVFLKGVEMLYNHSLVSIVSSLALFGVFVILSLGLKHLEAPPMKVQQVKVSMNGENSGFVGAYIIPGSRSRIVDLINMIKELNAPVLVFTRYPSFYRNLGENIRVVWITQASEDGIPPTKLHVIQDYAIRFARENKNAVIIIDCLEYLLLYNEFSSVFKFLANLKDHLVMMNSALILAVDQKALETKYYNMLLNEFEPL</sequence>
<protein>
    <recommendedName>
        <fullName evidence="2">DUF835 domain-containing protein</fullName>
    </recommendedName>
</protein>
<reference evidence="3 5" key="4">
    <citation type="journal article" date="2003" name="Mol. Microbiol.">
        <title>An integrated analysis of the genome of the hyperthermophilic archaeon Pyrococcus abyssi.</title>
        <authorList>
            <person name="Cohen G."/>
            <person name="Barbe V."/>
            <person name="Flament D."/>
            <person name="Galperin M."/>
            <person name="Heilig R."/>
            <person name="Ripp R."/>
            <person name="Lecompte O."/>
            <person name="Prieur D."/>
            <person name="Poch O."/>
            <person name="Quellerou J."/>
            <person name="Thierry J.C."/>
            <person name="Van der Oost J."/>
            <person name="Weissenbach J."/>
            <person name="Zivanovic Y."/>
            <person name="Forterre P."/>
        </authorList>
    </citation>
    <scope>NUCLEOTIDE SEQUENCE [LARGE SCALE GENOMIC DNA]</scope>
    <source>
        <strain evidence="5">GE5 / Orsay</strain>
        <strain evidence="3">Orsay</strain>
    </source>
</reference>
<reference evidence="3" key="2">
    <citation type="journal article" date="2000" name="J. Mol. Biol.">
        <title>Archaeal homologs of eukaryotic methylation guide small nucleolar RNAs: lessons from the Pyrococcus genomes.</title>
        <authorList>
            <person name="Gaspin C."/>
            <person name="Cavaille J."/>
            <person name="Erauso G."/>
        </authorList>
    </citation>
    <scope>NUCLEOTIDE SEQUENCE</scope>
    <source>
        <strain evidence="3">Orsay</strain>
    </source>
</reference>
<dbReference type="RefSeq" id="WP_010867425.1">
    <property type="nucleotide sequence ID" value="NC_000868.1"/>
</dbReference>
<dbReference type="AlphaFoldDB" id="Q9V1X3"/>
<evidence type="ECO:0000313" key="3">
    <source>
        <dbReference type="EMBL" id="CAB49225.1"/>
    </source>
</evidence>
<keyword evidence="1" id="KW-0472">Membrane</keyword>
<dbReference type="PIR" id="B75143">
    <property type="entry name" value="B75143"/>
</dbReference>
<dbReference type="Proteomes" id="UP000009139">
    <property type="component" value="Chromosome"/>
</dbReference>
<feature type="transmembrane region" description="Helical" evidence="1">
    <location>
        <begin position="6"/>
        <end position="23"/>
    </location>
</feature>
<feature type="transmembrane region" description="Helical" evidence="1">
    <location>
        <begin position="53"/>
        <end position="78"/>
    </location>
</feature>
<name>Q9V1X3_PYRAB</name>
<evidence type="ECO:0000313" key="5">
    <source>
        <dbReference type="Proteomes" id="UP000000810"/>
    </source>
</evidence>
<dbReference type="KEGG" id="pab:PAB0205"/>
<keyword evidence="1" id="KW-1133">Transmembrane helix</keyword>
<organism evidence="3 5">
    <name type="scientific">Pyrococcus abyssi (strain GE5 / Orsay)</name>
    <dbReference type="NCBI Taxonomy" id="272844"/>
    <lineage>
        <taxon>Archaea</taxon>
        <taxon>Methanobacteriati</taxon>
        <taxon>Methanobacteriota</taxon>
        <taxon>Thermococci</taxon>
        <taxon>Thermococcales</taxon>
        <taxon>Thermococcaceae</taxon>
        <taxon>Pyrococcus</taxon>
    </lineage>
</organism>
<evidence type="ECO:0000313" key="4">
    <source>
        <dbReference type="EMBL" id="CCE69679.1"/>
    </source>
</evidence>
<dbReference type="Proteomes" id="UP000000810">
    <property type="component" value="Chromosome"/>
</dbReference>
<gene>
    <name evidence="3" type="ordered locus">PAB0205</name>
</gene>
<reference evidence="3" key="3">
    <citation type="journal article" date="2001" name="Genome Res.">
        <title>Genome evolution at the genus level: comparison of three complete genomes of hyperthermophilic archaea.</title>
        <authorList>
            <person name="Lecompte O."/>
            <person name="Ripp R."/>
            <person name="Puzos-Barbe V."/>
            <person name="Duprat S."/>
            <person name="Heilig R."/>
            <person name="Dietrich J."/>
            <person name="Thierry J.C."/>
            <person name="Poch O."/>
        </authorList>
    </citation>
    <scope>NUCLEOTIDE SEQUENCE</scope>
    <source>
        <strain evidence="3">Orsay</strain>
    </source>
</reference>
<feature type="transmembrane region" description="Helical" evidence="1">
    <location>
        <begin position="30"/>
        <end position="47"/>
    </location>
</feature>
<feature type="domain" description="DUF835" evidence="2">
    <location>
        <begin position="114"/>
        <end position="239"/>
    </location>
</feature>
<dbReference type="EMBL" id="HE613800">
    <property type="protein sequence ID" value="CCE69679.1"/>
    <property type="molecule type" value="Genomic_DNA"/>
</dbReference>
<dbReference type="EMBL" id="AJ248284">
    <property type="protein sequence ID" value="CAB49225.1"/>
    <property type="molecule type" value="Genomic_DNA"/>
</dbReference>
<keyword evidence="1" id="KW-0812">Transmembrane</keyword>
<dbReference type="HOGENOM" id="CLU_067022_2_0_2"/>
<accession>Q9V1X3</accession>
<dbReference type="PATRIC" id="fig|272844.11.peg.323"/>
<keyword evidence="5" id="KW-1185">Reference proteome</keyword>
<proteinExistence type="predicted"/>
<dbReference type="STRING" id="272844.PAB0205"/>
<evidence type="ECO:0000259" key="2">
    <source>
        <dbReference type="Pfam" id="PF05763"/>
    </source>
</evidence>
<dbReference type="InterPro" id="IPR008553">
    <property type="entry name" value="DUF835"/>
</dbReference>
<dbReference type="Pfam" id="PF05763">
    <property type="entry name" value="DUF835"/>
    <property type="match status" value="1"/>
</dbReference>
<evidence type="ECO:0000256" key="1">
    <source>
        <dbReference type="SAM" id="Phobius"/>
    </source>
</evidence>
<evidence type="ECO:0000313" key="6">
    <source>
        <dbReference type="Proteomes" id="UP000009139"/>
    </source>
</evidence>
<reference evidence="4 6" key="5">
    <citation type="journal article" date="2012" name="Curr. Microbiol.">
        <title>Re-annotation of two hyperthermophilic archaea Pyrococcus abyssi GE5 and Pyrococcus furiosus DSM 3638.</title>
        <authorList>
            <person name="Gao J."/>
            <person name="Wang J."/>
        </authorList>
    </citation>
    <scope>GENOME REANNOTATION</scope>
    <source>
        <strain evidence="4">GE5</strain>
        <strain evidence="6">GE5 / Orsay</strain>
    </source>
</reference>